<dbReference type="Proteomes" id="UP000008064">
    <property type="component" value="Unassembled WGS sequence"/>
</dbReference>
<dbReference type="Pfam" id="PF17767">
    <property type="entry name" value="NAPRTase_N"/>
    <property type="match status" value="1"/>
</dbReference>
<evidence type="ECO:0000256" key="3">
    <source>
        <dbReference type="ARBA" id="ARBA00013236"/>
    </source>
</evidence>
<dbReference type="Pfam" id="PF04095">
    <property type="entry name" value="NAPRTase"/>
    <property type="match status" value="1"/>
</dbReference>
<evidence type="ECO:0000256" key="4">
    <source>
        <dbReference type="ARBA" id="ARBA00022553"/>
    </source>
</evidence>
<organism>
    <name type="scientific">Serpula lacrymans var. lacrymans (strain S7.9)</name>
    <name type="common">Dry rot fungus</name>
    <dbReference type="NCBI Taxonomy" id="578457"/>
    <lineage>
        <taxon>Eukaryota</taxon>
        <taxon>Fungi</taxon>
        <taxon>Dikarya</taxon>
        <taxon>Basidiomycota</taxon>
        <taxon>Agaricomycotina</taxon>
        <taxon>Agaricomycetes</taxon>
        <taxon>Agaricomycetidae</taxon>
        <taxon>Boletales</taxon>
        <taxon>Coniophorineae</taxon>
        <taxon>Serpulaceae</taxon>
        <taxon>Serpula</taxon>
    </lineage>
</organism>
<comment type="catalytic activity">
    <reaction evidence="7 8">
        <text>5-phospho-alpha-D-ribose 1-diphosphate + nicotinate + ATP + H2O = nicotinate beta-D-ribonucleotide + ADP + phosphate + diphosphate</text>
        <dbReference type="Rhea" id="RHEA:36163"/>
        <dbReference type="ChEBI" id="CHEBI:15377"/>
        <dbReference type="ChEBI" id="CHEBI:30616"/>
        <dbReference type="ChEBI" id="CHEBI:32544"/>
        <dbReference type="ChEBI" id="CHEBI:33019"/>
        <dbReference type="ChEBI" id="CHEBI:43474"/>
        <dbReference type="ChEBI" id="CHEBI:57502"/>
        <dbReference type="ChEBI" id="CHEBI:58017"/>
        <dbReference type="ChEBI" id="CHEBI:456216"/>
        <dbReference type="EC" id="6.3.4.21"/>
    </reaction>
</comment>
<dbReference type="GO" id="GO:0005829">
    <property type="term" value="C:cytosol"/>
    <property type="evidence" value="ECO:0007669"/>
    <property type="project" value="TreeGrafter"/>
</dbReference>
<keyword evidence="6 8" id="KW-0662">Pyridine nucleotide biosynthesis</keyword>
<evidence type="ECO:0000256" key="7">
    <source>
        <dbReference type="ARBA" id="ARBA00048668"/>
    </source>
</evidence>
<dbReference type="InterPro" id="IPR041525">
    <property type="entry name" value="N/Namide_PRibTrfase"/>
</dbReference>
<dbReference type="PIRSF" id="PIRSF000484">
    <property type="entry name" value="NAPRT"/>
    <property type="match status" value="1"/>
</dbReference>
<dbReference type="RefSeq" id="XP_007318607.1">
    <property type="nucleotide sequence ID" value="XM_007318545.1"/>
</dbReference>
<sequence>MLEDQPSIGYQLKSLLDTDLYKLTMQQAVLSHFPEAQATYRFTHRDNNVYFTRSCIDEFESALSHFKSVALTNEELKWLTRNCSYLKPEYLSYLSSYRFKPEQVSIQFKPVTIGSELGDVEIEAMGPWVETIMWEVPLMACLSETYFRFVSKDWNYEKQAERAYEKATALLQAGCTFSEFGTRRRRSFHIQDLVVSALIRASQEFPTQGKFSGTSNVYLAYKYDLMPIGTIAHEWFMGVAALRGYEHANSTALDLWEQVYPSDLLVALTDTFSTEVFYKEFITDKNRAKRWKGLRQDSGDPFIFVPRAKEVYESLGINYREKSIIFSDAVHLDKALALKKQCDDLGFVCSFGIGTFLTNDFYTVSSGGKDKSKALNMVIKLGEINGKQCVKISDELTKNTGDNKTVLEVKKLYGIL</sequence>
<dbReference type="InterPro" id="IPR006406">
    <property type="entry name" value="Nic_PRibTrfase"/>
</dbReference>
<comment type="PTM">
    <text evidence="8">Transiently phosphorylated on a His residue during the reaction cycle. Phosphorylation strongly increases the affinity for substrates and increases the rate of nicotinate D-ribonucleotide production. Dephosphorylation regenerates the low-affinity form of the enzyme, leading to product release.</text>
</comment>
<dbReference type="SUPFAM" id="SSF51690">
    <property type="entry name" value="Nicotinate/Quinolinate PRTase C-terminal domain-like"/>
    <property type="match status" value="1"/>
</dbReference>
<dbReference type="NCBIfam" id="TIGR01514">
    <property type="entry name" value="NAPRTase"/>
    <property type="match status" value="1"/>
</dbReference>
<feature type="domain" description="Nicotinate phosphoribosyltransferase N-terminal" evidence="10">
    <location>
        <begin position="16"/>
        <end position="143"/>
    </location>
</feature>
<accession>F8NXB4</accession>
<evidence type="ECO:0000259" key="10">
    <source>
        <dbReference type="Pfam" id="PF17767"/>
    </source>
</evidence>
<comment type="function">
    <text evidence="8">Catalyzes the synthesis of beta-nicotinate D-ribonucleotide from nicotinate and 5-phospho-D-ribose 1-phosphate at the expense of ATP.</text>
</comment>
<comment type="pathway">
    <text evidence="1 8">Cofactor biosynthesis; NAD(+) biosynthesis; nicotinate D-ribonucleotide from nicotinate: step 1/1.</text>
</comment>
<dbReference type="AlphaFoldDB" id="F8NXB4"/>
<dbReference type="EMBL" id="GL945434">
    <property type="protein sequence ID" value="EGO24588.1"/>
    <property type="molecule type" value="Genomic_DNA"/>
</dbReference>
<evidence type="ECO:0000256" key="5">
    <source>
        <dbReference type="ARBA" id="ARBA00022598"/>
    </source>
</evidence>
<protein>
    <recommendedName>
        <fullName evidence="3 8">Nicotinate phosphoribosyltransferase</fullName>
        <ecNumber evidence="3 8">6.3.4.21</ecNumber>
    </recommendedName>
</protein>
<dbReference type="InterPro" id="IPR040727">
    <property type="entry name" value="NAPRTase_N"/>
</dbReference>
<proteinExistence type="inferred from homology"/>
<dbReference type="SUPFAM" id="SSF54675">
    <property type="entry name" value="Nicotinate/Quinolinate PRTase N-terminal domain-like"/>
    <property type="match status" value="1"/>
</dbReference>
<feature type="domain" description="Nicotinate/nicotinamide phosphoribosyltransferase" evidence="9">
    <location>
        <begin position="176"/>
        <end position="413"/>
    </location>
</feature>
<dbReference type="InterPro" id="IPR007229">
    <property type="entry name" value="Nic_PRibTrfase-Fam"/>
</dbReference>
<evidence type="ECO:0000256" key="6">
    <source>
        <dbReference type="ARBA" id="ARBA00022642"/>
    </source>
</evidence>
<reference evidence="11" key="1">
    <citation type="submission" date="2011-04" db="EMBL/GenBank/DDBJ databases">
        <title>Evolution of plant cell wall degrading machinery underlies the functional diversity of forest fungi.</title>
        <authorList>
            <consortium name="US DOE Joint Genome Institute (JGI-PGF)"/>
            <person name="Eastwood D.C."/>
            <person name="Floudas D."/>
            <person name="Binder M."/>
            <person name="Majcherczyk A."/>
            <person name="Schneider P."/>
            <person name="Aerts A."/>
            <person name="Asiegbu F.O."/>
            <person name="Baker S.E."/>
            <person name="Barry K."/>
            <person name="Bendiksby M."/>
            <person name="Blumentritt M."/>
            <person name="Coutinho P.M."/>
            <person name="Cullen D."/>
            <person name="Cullen D."/>
            <person name="Gathman A."/>
            <person name="Goodell B."/>
            <person name="Henrissat B."/>
            <person name="Ihrmark K."/>
            <person name="Kauserud H."/>
            <person name="Kohler A."/>
            <person name="LaButti K."/>
            <person name="Lapidus A."/>
            <person name="Lavin J.L."/>
            <person name="Lee Y.-H."/>
            <person name="Lindquist E."/>
            <person name="Lilly W."/>
            <person name="Lucas S."/>
            <person name="Morin E."/>
            <person name="Murat C."/>
            <person name="Oguiza J.A."/>
            <person name="Park J."/>
            <person name="Pisabarro A.G."/>
            <person name="Riley R."/>
            <person name="Rosling A."/>
            <person name="Salamov A."/>
            <person name="Schmidt O."/>
            <person name="Schmutz J."/>
            <person name="Skrede I."/>
            <person name="Stenlid J."/>
            <person name="Wiebenga A."/>
            <person name="Xie X."/>
            <person name="Kues U."/>
            <person name="Hibbett D.S."/>
            <person name="Hoffmeister D."/>
            <person name="Hogberg N."/>
            <person name="Martin F."/>
            <person name="Grigoriev I.V."/>
            <person name="Watkinson S.C."/>
        </authorList>
    </citation>
    <scope>NUCLEOTIDE SEQUENCE</scope>
    <source>
        <strain evidence="11">S7.9</strain>
    </source>
</reference>
<dbReference type="KEGG" id="sla:SERLADRAFT_349296"/>
<evidence type="ECO:0000256" key="8">
    <source>
        <dbReference type="RuleBase" id="RU003838"/>
    </source>
</evidence>
<dbReference type="HOGENOM" id="CLU_030991_0_0_1"/>
<gene>
    <name evidence="11" type="ORF">SERLADRAFT_349296</name>
</gene>
<dbReference type="EC" id="6.3.4.21" evidence="3 8"/>
<dbReference type="GO" id="GO:0004516">
    <property type="term" value="F:nicotinate phosphoribosyltransferase activity"/>
    <property type="evidence" value="ECO:0007669"/>
    <property type="project" value="UniProtKB-UniRule"/>
</dbReference>
<dbReference type="UniPathway" id="UPA00253">
    <property type="reaction ID" value="UER00457"/>
</dbReference>
<evidence type="ECO:0000256" key="2">
    <source>
        <dbReference type="ARBA" id="ARBA00010897"/>
    </source>
</evidence>
<dbReference type="Gene3D" id="3.20.140.10">
    <property type="entry name" value="nicotinate phosphoribosyltransferase"/>
    <property type="match status" value="1"/>
</dbReference>
<dbReference type="PANTHER" id="PTHR11098:SF1">
    <property type="entry name" value="NICOTINATE PHOSPHORIBOSYLTRANSFERASE"/>
    <property type="match status" value="1"/>
</dbReference>
<keyword evidence="5 8" id="KW-0436">Ligase</keyword>
<dbReference type="HAMAP" id="MF_00570">
    <property type="entry name" value="NAPRTase"/>
    <property type="match status" value="1"/>
</dbReference>
<evidence type="ECO:0000259" key="9">
    <source>
        <dbReference type="Pfam" id="PF04095"/>
    </source>
</evidence>
<evidence type="ECO:0000256" key="1">
    <source>
        <dbReference type="ARBA" id="ARBA00004952"/>
    </source>
</evidence>
<name>F8NXB4_SERL9</name>
<dbReference type="NCBIfam" id="NF003704">
    <property type="entry name" value="PRK05321.1"/>
    <property type="match status" value="1"/>
</dbReference>
<dbReference type="PANTHER" id="PTHR11098">
    <property type="entry name" value="NICOTINATE PHOSPHORIBOSYLTRANSFERASE"/>
    <property type="match status" value="1"/>
</dbReference>
<comment type="similarity">
    <text evidence="2 8">Belongs to the NAPRTase family.</text>
</comment>
<keyword evidence="4" id="KW-0597">Phosphoprotein</keyword>
<dbReference type="GO" id="GO:0034355">
    <property type="term" value="P:NAD+ biosynthetic process via the salvage pathway"/>
    <property type="evidence" value="ECO:0007669"/>
    <property type="project" value="TreeGrafter"/>
</dbReference>
<dbReference type="InterPro" id="IPR036068">
    <property type="entry name" value="Nicotinate_pribotase-like_C"/>
</dbReference>
<dbReference type="OrthoDB" id="193380at2759"/>
<evidence type="ECO:0000313" key="11">
    <source>
        <dbReference type="EMBL" id="EGO24588.1"/>
    </source>
</evidence>
<dbReference type="GeneID" id="18809206"/>